<evidence type="ECO:0000256" key="3">
    <source>
        <dbReference type="ARBA" id="ARBA00023027"/>
    </source>
</evidence>
<keyword evidence="8" id="KW-1185">Reference proteome</keyword>
<evidence type="ECO:0000313" key="7">
    <source>
        <dbReference type="EMBL" id="GAT34819.1"/>
    </source>
</evidence>
<evidence type="ECO:0000256" key="1">
    <source>
        <dbReference type="ARBA" id="ARBA00005854"/>
    </source>
</evidence>
<name>A0A146GB16_TERSA</name>
<evidence type="ECO:0000259" key="6">
    <source>
        <dbReference type="Pfam" id="PF02826"/>
    </source>
</evidence>
<dbReference type="InParanoid" id="A0A146GB16"/>
<reference evidence="8" key="1">
    <citation type="journal article" date="2017" name="Genome Announc.">
        <title>Draft Genome Sequence of Terrimicrobium sacchariphilum NM-5T, a Facultative Anaerobic Soil Bacterium of the Class Spartobacteria.</title>
        <authorList>
            <person name="Qiu Y.L."/>
            <person name="Tourlousse D.M."/>
            <person name="Matsuura N."/>
            <person name="Ohashi A."/>
            <person name="Sekiguchi Y."/>
        </authorList>
    </citation>
    <scope>NUCLEOTIDE SEQUENCE [LARGE SCALE GENOMIC DNA]</scope>
    <source>
        <strain evidence="8">NM-5</strain>
    </source>
</reference>
<dbReference type="InterPro" id="IPR036291">
    <property type="entry name" value="NAD(P)-bd_dom_sf"/>
</dbReference>
<keyword evidence="2 4" id="KW-0560">Oxidoreductase</keyword>
<dbReference type="EMBL" id="BDCO01000002">
    <property type="protein sequence ID" value="GAT34819.1"/>
    <property type="molecule type" value="Genomic_DNA"/>
</dbReference>
<protein>
    <submittedName>
        <fullName evidence="7">D-lactate dehydrogenase</fullName>
    </submittedName>
</protein>
<dbReference type="SUPFAM" id="SSF52283">
    <property type="entry name" value="Formate/glycerate dehydrogenase catalytic domain-like"/>
    <property type="match status" value="1"/>
</dbReference>
<dbReference type="STRING" id="690879.TSACC_23253"/>
<dbReference type="Pfam" id="PF00389">
    <property type="entry name" value="2-Hacid_dh"/>
    <property type="match status" value="1"/>
</dbReference>
<dbReference type="Gene3D" id="3.40.50.720">
    <property type="entry name" value="NAD(P)-binding Rossmann-like Domain"/>
    <property type="match status" value="2"/>
</dbReference>
<dbReference type="Proteomes" id="UP000076023">
    <property type="component" value="Unassembled WGS sequence"/>
</dbReference>
<dbReference type="PROSITE" id="PS00671">
    <property type="entry name" value="D_2_HYDROXYACID_DH_3"/>
    <property type="match status" value="1"/>
</dbReference>
<dbReference type="GO" id="GO:0051287">
    <property type="term" value="F:NAD binding"/>
    <property type="evidence" value="ECO:0007669"/>
    <property type="project" value="InterPro"/>
</dbReference>
<dbReference type="PROSITE" id="PS00670">
    <property type="entry name" value="D_2_HYDROXYACID_DH_2"/>
    <property type="match status" value="1"/>
</dbReference>
<sequence length="333" mass="36605">MKIAVFSTKQYDQKFLLAANGAGEHEFNFFEEKLNSNTVFLAQGHDAICCFVNDILTAHVLDQLKALGIKFIALRCAGFNQVDIRHADSIGIKVTHVPAYSPFAVAEFALTLILALNRKIHRAYNRVRDGNFSIEGLQGFDLNGCTIGLVGTGKIGRVMAQILSGFGVRVLGYDVFPNKEFGAMGKYVDLDTLFAESNIVSLHCPLTPDTYHIIDQHSIAKMKRGVMIINTSRGALVDAPAVIEGLKSGQIGYLGLDVYEQEADVFYENLSEEIIQDDVLQRLVAFPNVLVTSHQAYFTDTALKNIAQTTLDNVAAFANGEELKNAVTIEMLH</sequence>
<comment type="similarity">
    <text evidence="1 4">Belongs to the D-isomer specific 2-hydroxyacid dehydrogenase family.</text>
</comment>
<evidence type="ECO:0000259" key="5">
    <source>
        <dbReference type="Pfam" id="PF00389"/>
    </source>
</evidence>
<dbReference type="Pfam" id="PF02826">
    <property type="entry name" value="2-Hacid_dh_C"/>
    <property type="match status" value="1"/>
</dbReference>
<dbReference type="PANTHER" id="PTHR43026:SF1">
    <property type="entry name" value="2-HYDROXYACID DEHYDROGENASE HOMOLOG 1-RELATED"/>
    <property type="match status" value="1"/>
</dbReference>
<proteinExistence type="inferred from homology"/>
<dbReference type="InterPro" id="IPR006140">
    <property type="entry name" value="D-isomer_DH_NAD-bd"/>
</dbReference>
<evidence type="ECO:0000256" key="4">
    <source>
        <dbReference type="RuleBase" id="RU003719"/>
    </source>
</evidence>
<dbReference type="FunCoup" id="A0A146GB16">
    <property type="interactions" value="320"/>
</dbReference>
<gene>
    <name evidence="7" type="ORF">TSACC_23253</name>
</gene>
<dbReference type="InterPro" id="IPR006139">
    <property type="entry name" value="D-isomer_2_OHA_DH_cat_dom"/>
</dbReference>
<keyword evidence="3" id="KW-0520">NAD</keyword>
<dbReference type="InterPro" id="IPR058205">
    <property type="entry name" value="D-LDH-like"/>
</dbReference>
<accession>A0A146GB16</accession>
<dbReference type="AlphaFoldDB" id="A0A146GB16"/>
<feature type="domain" description="D-isomer specific 2-hydroxyacid dehydrogenase NAD-binding" evidence="6">
    <location>
        <begin position="110"/>
        <end position="296"/>
    </location>
</feature>
<dbReference type="CDD" id="cd12183">
    <property type="entry name" value="LDH_like_2"/>
    <property type="match status" value="1"/>
</dbReference>
<organism evidence="7 8">
    <name type="scientific">Terrimicrobium sacchariphilum</name>
    <dbReference type="NCBI Taxonomy" id="690879"/>
    <lineage>
        <taxon>Bacteria</taxon>
        <taxon>Pseudomonadati</taxon>
        <taxon>Verrucomicrobiota</taxon>
        <taxon>Terrimicrobiia</taxon>
        <taxon>Terrimicrobiales</taxon>
        <taxon>Terrimicrobiaceae</taxon>
        <taxon>Terrimicrobium</taxon>
    </lineage>
</organism>
<dbReference type="PANTHER" id="PTHR43026">
    <property type="entry name" value="2-HYDROXYACID DEHYDROGENASE HOMOLOG 1-RELATED"/>
    <property type="match status" value="1"/>
</dbReference>
<dbReference type="RefSeq" id="WP_075080418.1">
    <property type="nucleotide sequence ID" value="NZ_BDCO01000002.1"/>
</dbReference>
<dbReference type="SUPFAM" id="SSF51735">
    <property type="entry name" value="NAD(P)-binding Rossmann-fold domains"/>
    <property type="match status" value="1"/>
</dbReference>
<comment type="caution">
    <text evidence="7">The sequence shown here is derived from an EMBL/GenBank/DDBJ whole genome shotgun (WGS) entry which is preliminary data.</text>
</comment>
<dbReference type="OrthoDB" id="9805416at2"/>
<evidence type="ECO:0000313" key="8">
    <source>
        <dbReference type="Proteomes" id="UP000076023"/>
    </source>
</evidence>
<dbReference type="InterPro" id="IPR029753">
    <property type="entry name" value="D-isomer_DH_CS"/>
</dbReference>
<feature type="domain" description="D-isomer specific 2-hydroxyacid dehydrogenase catalytic" evidence="5">
    <location>
        <begin position="3"/>
        <end position="327"/>
    </location>
</feature>
<evidence type="ECO:0000256" key="2">
    <source>
        <dbReference type="ARBA" id="ARBA00023002"/>
    </source>
</evidence>
<dbReference type="GO" id="GO:0008720">
    <property type="term" value="F:D-lactate dehydrogenase (NAD+) activity"/>
    <property type="evidence" value="ECO:0007669"/>
    <property type="project" value="TreeGrafter"/>
</dbReference>